<dbReference type="PANTHER" id="PTHR30006">
    <property type="entry name" value="THIAMINE-BINDING PERIPLASMIC PROTEIN-RELATED"/>
    <property type="match status" value="1"/>
</dbReference>
<dbReference type="GO" id="GO:0030288">
    <property type="term" value="C:outer membrane-bounded periplasmic space"/>
    <property type="evidence" value="ECO:0007669"/>
    <property type="project" value="TreeGrafter"/>
</dbReference>
<dbReference type="PANTHER" id="PTHR30006:SF2">
    <property type="entry name" value="ABC TRANSPORTER SUBSTRATE-BINDING PROTEIN"/>
    <property type="match status" value="1"/>
</dbReference>
<evidence type="ECO:0000256" key="1">
    <source>
        <dbReference type="ARBA" id="ARBA00022729"/>
    </source>
</evidence>
<feature type="chain" id="PRO_5030587645" evidence="2">
    <location>
        <begin position="27"/>
        <end position="348"/>
    </location>
</feature>
<evidence type="ECO:0000256" key="2">
    <source>
        <dbReference type="SAM" id="SignalP"/>
    </source>
</evidence>
<feature type="signal peptide" evidence="2">
    <location>
        <begin position="1"/>
        <end position="26"/>
    </location>
</feature>
<keyword evidence="1 2" id="KW-0732">Signal</keyword>
<dbReference type="RefSeq" id="WP_180695330.1">
    <property type="nucleotide sequence ID" value="NZ_JACCPJ010000002.1"/>
</dbReference>
<comment type="caution">
    <text evidence="3">The sequence shown here is derived from an EMBL/GenBank/DDBJ whole genome shotgun (WGS) entry which is preliminary data.</text>
</comment>
<dbReference type="EMBL" id="JACCPJ010000002">
    <property type="protein sequence ID" value="NZD63009.1"/>
    <property type="molecule type" value="Genomic_DNA"/>
</dbReference>
<dbReference type="GO" id="GO:0015888">
    <property type="term" value="P:thiamine transport"/>
    <property type="evidence" value="ECO:0007669"/>
    <property type="project" value="TreeGrafter"/>
</dbReference>
<dbReference type="Pfam" id="PF13343">
    <property type="entry name" value="SBP_bac_6"/>
    <property type="match status" value="1"/>
</dbReference>
<sequence length="348" mass="37787">MKARRFAQILSLALLAAVGSTAAAHAQSKTLTLTISWWGYNGEKMNSNIITPFKKICGCEIVFETGNNADRLNKLKLRDGKGVDVIYLTDSFSQLGIEQGLFQEIDPSKIPNLADIYELGKAPQGKYGPAYTIGRVGIVYDSAKVNPPITAWGDLWRDDLKSSVSLPGITTTAGPLVVLEAGKHGGADAYEDTDKAFSEIEALKPNVVKNYNTGSELVNLISTGEVRVALAQDFTLASMQAAVPTMTWAKLKDGDIATLNTVNIPKGSENVELAHQFINFILSKEVQQAEAEQGVDAPISTKVSLTPDQAKIWTYGPDMVASLTRIDYAKMNAAKADWIDRWNEVFGQ</sequence>
<accession>A0A7Z0RMC5</accession>
<dbReference type="Gene3D" id="3.40.190.10">
    <property type="entry name" value="Periplasmic binding protein-like II"/>
    <property type="match status" value="2"/>
</dbReference>
<dbReference type="AlphaFoldDB" id="A0A7Z0RMC5"/>
<proteinExistence type="predicted"/>
<dbReference type="GO" id="GO:0030975">
    <property type="term" value="F:thiamine binding"/>
    <property type="evidence" value="ECO:0007669"/>
    <property type="project" value="TreeGrafter"/>
</dbReference>
<name>A0A7Z0RMC5_9HYPH</name>
<evidence type="ECO:0000313" key="4">
    <source>
        <dbReference type="Proteomes" id="UP000532162"/>
    </source>
</evidence>
<dbReference type="CDD" id="cd13589">
    <property type="entry name" value="PBP2_polyamine_RpCGA009"/>
    <property type="match status" value="1"/>
</dbReference>
<organism evidence="3 4">
    <name type="scientific">Rhizobium changzhiense</name>
    <dbReference type="NCBI Taxonomy" id="2692317"/>
    <lineage>
        <taxon>Bacteria</taxon>
        <taxon>Pseudomonadati</taxon>
        <taxon>Pseudomonadota</taxon>
        <taxon>Alphaproteobacteria</taxon>
        <taxon>Hyphomicrobiales</taxon>
        <taxon>Rhizobiaceae</taxon>
        <taxon>Rhizobium/Agrobacterium group</taxon>
        <taxon>Rhizobium</taxon>
    </lineage>
</organism>
<evidence type="ECO:0000313" key="3">
    <source>
        <dbReference type="EMBL" id="NZD63009.1"/>
    </source>
</evidence>
<dbReference type="GO" id="GO:0030976">
    <property type="term" value="F:thiamine pyrophosphate binding"/>
    <property type="evidence" value="ECO:0007669"/>
    <property type="project" value="TreeGrafter"/>
</dbReference>
<gene>
    <name evidence="3" type="ORF">HX900_18055</name>
</gene>
<dbReference type="SUPFAM" id="SSF53850">
    <property type="entry name" value="Periplasmic binding protein-like II"/>
    <property type="match status" value="1"/>
</dbReference>
<reference evidence="3 4" key="1">
    <citation type="submission" date="2020-07" db="EMBL/GenBank/DDBJ databases">
        <authorList>
            <person name="Sun Q."/>
        </authorList>
    </citation>
    <scope>NUCLEOTIDE SEQUENCE [LARGE SCALE GENOMIC DNA]</scope>
    <source>
        <strain evidence="3 4">WYCCWR 11290</strain>
    </source>
</reference>
<dbReference type="Proteomes" id="UP000532162">
    <property type="component" value="Unassembled WGS sequence"/>
</dbReference>
<protein>
    <submittedName>
        <fullName evidence="3">Polyamine ABC transporter substrate-binding protein</fullName>
    </submittedName>
</protein>